<keyword evidence="1" id="KW-1133">Transmembrane helix</keyword>
<feature type="transmembrane region" description="Helical" evidence="1">
    <location>
        <begin position="86"/>
        <end position="111"/>
    </location>
</feature>
<dbReference type="EMBL" id="CAXDID020000047">
    <property type="protein sequence ID" value="CAL6003308.1"/>
    <property type="molecule type" value="Genomic_DNA"/>
</dbReference>
<accession>A0ABP1HVU3</accession>
<evidence type="ECO:0000313" key="2">
    <source>
        <dbReference type="EMBL" id="CAL6003308.1"/>
    </source>
</evidence>
<proteinExistence type="predicted"/>
<sequence length="153" mass="17530">MNISCTYENLPFNSLLELNCQCKHNDTVCQSFKQSLNYNLIGFDKNQFFQHELNNISFDIKIVVSEGDQIFSQSILLSEINETPQLFIIIIIALMIIFLILVIVLCIHISLKCKQKKINTKLVQEKVAVEQTPCSSIIICTNFENEEVINTIV</sequence>
<keyword evidence="3" id="KW-1185">Reference proteome</keyword>
<evidence type="ECO:0000256" key="1">
    <source>
        <dbReference type="SAM" id="Phobius"/>
    </source>
</evidence>
<protein>
    <submittedName>
        <fullName evidence="2">Hypothetical_protein</fullName>
    </submittedName>
</protein>
<evidence type="ECO:0000313" key="3">
    <source>
        <dbReference type="Proteomes" id="UP001642409"/>
    </source>
</evidence>
<comment type="caution">
    <text evidence="2">The sequence shown here is derived from an EMBL/GenBank/DDBJ whole genome shotgun (WGS) entry which is preliminary data.</text>
</comment>
<keyword evidence="1" id="KW-0812">Transmembrane</keyword>
<organism evidence="2 3">
    <name type="scientific">Hexamita inflata</name>
    <dbReference type="NCBI Taxonomy" id="28002"/>
    <lineage>
        <taxon>Eukaryota</taxon>
        <taxon>Metamonada</taxon>
        <taxon>Diplomonadida</taxon>
        <taxon>Hexamitidae</taxon>
        <taxon>Hexamitinae</taxon>
        <taxon>Hexamita</taxon>
    </lineage>
</organism>
<keyword evidence="1" id="KW-0472">Membrane</keyword>
<dbReference type="Proteomes" id="UP001642409">
    <property type="component" value="Unassembled WGS sequence"/>
</dbReference>
<gene>
    <name evidence="2" type="ORF">HINF_LOCUS18337</name>
</gene>
<reference evidence="2 3" key="1">
    <citation type="submission" date="2024-07" db="EMBL/GenBank/DDBJ databases">
        <authorList>
            <person name="Akdeniz Z."/>
        </authorList>
    </citation>
    <scope>NUCLEOTIDE SEQUENCE [LARGE SCALE GENOMIC DNA]</scope>
</reference>
<name>A0ABP1HVU3_9EUKA</name>